<dbReference type="GO" id="GO:0008878">
    <property type="term" value="F:glucose-1-phosphate adenylyltransferase activity"/>
    <property type="evidence" value="ECO:0007669"/>
    <property type="project" value="UniProtKB-UniRule"/>
</dbReference>
<feature type="binding site" evidence="9">
    <location>
        <position position="98"/>
    </location>
    <ligand>
        <name>alpha-D-glucose 1-phosphate</name>
        <dbReference type="ChEBI" id="CHEBI:58601"/>
    </ligand>
</feature>
<dbReference type="CDD" id="cd02508">
    <property type="entry name" value="ADP_Glucose_PP"/>
    <property type="match status" value="1"/>
</dbReference>
<evidence type="ECO:0000256" key="6">
    <source>
        <dbReference type="ARBA" id="ARBA00022840"/>
    </source>
</evidence>
<dbReference type="PROSITE" id="PS00809">
    <property type="entry name" value="ADP_GLC_PYROPHOSPH_2"/>
    <property type="match status" value="1"/>
</dbReference>
<dbReference type="EC" id="2.7.7.27" evidence="9"/>
<keyword evidence="5 9" id="KW-0547">Nucleotide-binding</keyword>
<dbReference type="NCBIfam" id="TIGR02091">
    <property type="entry name" value="glgC"/>
    <property type="match status" value="1"/>
</dbReference>
<dbReference type="PANTHER" id="PTHR43523:SF2">
    <property type="entry name" value="GLUCOSE-1-PHOSPHATE ADENYLYLTRANSFERASE"/>
    <property type="match status" value="1"/>
</dbReference>
<dbReference type="PANTHER" id="PTHR43523">
    <property type="entry name" value="GLUCOSE-1-PHOSPHATE ADENYLYLTRANSFERASE-RELATED"/>
    <property type="match status" value="1"/>
</dbReference>
<dbReference type="Pfam" id="PF24894">
    <property type="entry name" value="Hexapep_GlmU"/>
    <property type="match status" value="1"/>
</dbReference>
<dbReference type="UniPathway" id="UPA00164"/>
<keyword evidence="8 9" id="KW-0119">Carbohydrate metabolism</keyword>
<dbReference type="InterPro" id="IPR005835">
    <property type="entry name" value="NTP_transferase_dom"/>
</dbReference>
<keyword evidence="7 9" id="KW-0320">Glycogen biosynthesis</keyword>
<evidence type="ECO:0000256" key="7">
    <source>
        <dbReference type="ARBA" id="ARBA00023056"/>
    </source>
</evidence>
<comment type="catalytic activity">
    <reaction evidence="9">
        <text>alpha-D-glucose 1-phosphate + ATP + H(+) = ADP-alpha-D-glucose + diphosphate</text>
        <dbReference type="Rhea" id="RHEA:12120"/>
        <dbReference type="ChEBI" id="CHEBI:15378"/>
        <dbReference type="ChEBI" id="CHEBI:30616"/>
        <dbReference type="ChEBI" id="CHEBI:33019"/>
        <dbReference type="ChEBI" id="CHEBI:57498"/>
        <dbReference type="ChEBI" id="CHEBI:58601"/>
        <dbReference type="EC" id="2.7.7.27"/>
    </reaction>
</comment>
<evidence type="ECO:0000256" key="8">
    <source>
        <dbReference type="ARBA" id="ARBA00023277"/>
    </source>
</evidence>
<gene>
    <name evidence="9 12" type="primary">glgC</name>
    <name evidence="12" type="ORF">E6H01_02475</name>
</gene>
<feature type="site" description="Could play a key role in the communication between the regulatory and the substrate sites" evidence="9">
    <location>
        <position position="97"/>
    </location>
</feature>
<protein>
    <recommendedName>
        <fullName evidence="9">Glucose-1-phosphate adenylyltransferase</fullName>
        <ecNumber evidence="9">2.7.7.27</ecNumber>
    </recommendedName>
    <alternativeName>
        <fullName evidence="9">ADP-glucose pyrophosphorylase</fullName>
        <shortName evidence="9">ADPGlc PPase</shortName>
    </alternativeName>
    <alternativeName>
        <fullName evidence="9">ADP-glucose synthase</fullName>
    </alternativeName>
</protein>
<evidence type="ECO:0000256" key="4">
    <source>
        <dbReference type="ARBA" id="ARBA00022695"/>
    </source>
</evidence>
<feature type="domain" description="Glucose-1-phosphate adenylyltransferase/Bifunctional protein GlmU-like C-terminal hexapeptide" evidence="11">
    <location>
        <begin position="305"/>
        <end position="380"/>
    </location>
</feature>
<dbReference type="AlphaFoldDB" id="A0A537LCS0"/>
<comment type="similarity">
    <text evidence="1 9">Belongs to the bacterial/plant glucose-1-phosphate adenylyltransferase family.</text>
</comment>
<dbReference type="Pfam" id="PF00483">
    <property type="entry name" value="NTP_transferase"/>
    <property type="match status" value="1"/>
</dbReference>
<proteinExistence type="inferred from homology"/>
<keyword evidence="4 9" id="KW-0548">Nucleotidyltransferase</keyword>
<dbReference type="Gene3D" id="2.160.10.10">
    <property type="entry name" value="Hexapeptide repeat proteins"/>
    <property type="match status" value="1"/>
</dbReference>
<evidence type="ECO:0000256" key="9">
    <source>
        <dbReference type="HAMAP-Rule" id="MF_00624"/>
    </source>
</evidence>
<dbReference type="Proteomes" id="UP000319353">
    <property type="component" value="Unassembled WGS sequence"/>
</dbReference>
<dbReference type="InterPro" id="IPR029044">
    <property type="entry name" value="Nucleotide-diphossugar_trans"/>
</dbReference>
<evidence type="ECO:0000256" key="3">
    <source>
        <dbReference type="ARBA" id="ARBA00022679"/>
    </source>
</evidence>
<comment type="caution">
    <text evidence="12">The sequence shown here is derived from an EMBL/GenBank/DDBJ whole genome shotgun (WGS) entry which is preliminary data.</text>
</comment>
<accession>A0A537LCS0</accession>
<feature type="binding site" evidence="9">
    <location>
        <position position="196"/>
    </location>
    <ligand>
        <name>alpha-D-glucose 1-phosphate</name>
        <dbReference type="ChEBI" id="CHEBI:58601"/>
    </ligand>
</feature>
<evidence type="ECO:0000313" key="12">
    <source>
        <dbReference type="EMBL" id="TMJ05828.1"/>
    </source>
</evidence>
<comment type="pathway">
    <text evidence="9">Glycan biosynthesis; glycogen biosynthesis.</text>
</comment>
<keyword evidence="6 9" id="KW-0067">ATP-binding</keyword>
<dbReference type="SUPFAM" id="SSF51161">
    <property type="entry name" value="Trimeric LpxA-like enzymes"/>
    <property type="match status" value="1"/>
</dbReference>
<evidence type="ECO:0000259" key="11">
    <source>
        <dbReference type="Pfam" id="PF24894"/>
    </source>
</evidence>
<reference evidence="12 13" key="1">
    <citation type="journal article" date="2019" name="Nat. Microbiol.">
        <title>Mediterranean grassland soil C-N compound turnover is dependent on rainfall and depth, and is mediated by genomically divergent microorganisms.</title>
        <authorList>
            <person name="Diamond S."/>
            <person name="Andeer P.F."/>
            <person name="Li Z."/>
            <person name="Crits-Christoph A."/>
            <person name="Burstein D."/>
            <person name="Anantharaman K."/>
            <person name="Lane K.R."/>
            <person name="Thomas B.C."/>
            <person name="Pan C."/>
            <person name="Northen T.R."/>
            <person name="Banfield J.F."/>
        </authorList>
    </citation>
    <scope>NUCLEOTIDE SEQUENCE [LARGE SCALE GENOMIC DNA]</scope>
    <source>
        <strain evidence="12">NP_4</strain>
    </source>
</reference>
<evidence type="ECO:0000313" key="13">
    <source>
        <dbReference type="Proteomes" id="UP000319353"/>
    </source>
</evidence>
<dbReference type="InterPro" id="IPR056818">
    <property type="entry name" value="GlmU/GlgC-like_hexapep"/>
</dbReference>
<dbReference type="CDD" id="cd04651">
    <property type="entry name" value="LbH_G1P_AT_C"/>
    <property type="match status" value="1"/>
</dbReference>
<evidence type="ECO:0000256" key="1">
    <source>
        <dbReference type="ARBA" id="ARBA00010443"/>
    </source>
</evidence>
<comment type="function">
    <text evidence="9">Involved in the biosynthesis of ADP-glucose, a building block required for the elongation reactions to produce glycogen. Catalyzes the reaction between ATP and alpha-D-glucose 1-phosphate (G1P) to produce pyrophosphate and ADP-Glc.</text>
</comment>
<organism evidence="12 13">
    <name type="scientific">Candidatus Segetimicrobium genomatis</name>
    <dbReference type="NCBI Taxonomy" id="2569760"/>
    <lineage>
        <taxon>Bacteria</taxon>
        <taxon>Bacillati</taxon>
        <taxon>Candidatus Sysuimicrobiota</taxon>
        <taxon>Candidatus Sysuimicrobiia</taxon>
        <taxon>Candidatus Sysuimicrobiales</taxon>
        <taxon>Candidatus Segetimicrobiaceae</taxon>
        <taxon>Candidatus Segetimicrobium</taxon>
    </lineage>
</organism>
<dbReference type="HAMAP" id="MF_00624">
    <property type="entry name" value="GlgC"/>
    <property type="match status" value="1"/>
</dbReference>
<name>A0A537LCS0_9BACT</name>
<evidence type="ECO:0000259" key="10">
    <source>
        <dbReference type="Pfam" id="PF00483"/>
    </source>
</evidence>
<evidence type="ECO:0000256" key="2">
    <source>
        <dbReference type="ARBA" id="ARBA00022600"/>
    </source>
</evidence>
<dbReference type="EMBL" id="VBAL01000021">
    <property type="protein sequence ID" value="TMJ05828.1"/>
    <property type="molecule type" value="Genomic_DNA"/>
</dbReference>
<sequence length="402" mass="44293">MANPRVLAFILAGGKGERLYPLTRERGKPAVPFGGKYRIIDFVVSNFVNSGIYALYVLVQYKAQSLIEHLRNAWRLGGLPDHFVIVVPPQMRWSETWYQGTADAVYQNLNLLLDFAPDLVAIFGADHIYRMDIGQMLAFHQAQRADVTVAALPVPIERAGGFGVMVTDPDGRLVRFEEKPLSPTPMPGDPTKALASMGNYLFTRDALVDALVEDARRSTDHDFGRTIVPELVPHARAYAYDFMENSIPGIQPYEEIAYWRDVGTIEAYWLAHMDLLGRTPRLDLANRRWPIHTAPYRGPSARVITGTIEDSLLGEGSTVEDATVRRSIIGRGVRVQPGAVVEESVLLDHTTVGAAAQLRRVIADRYNVIEEGVRIGVEAAPAAAGDASGITVIPRGPTRALE</sequence>
<feature type="binding site" evidence="9">
    <location>
        <position position="163"/>
    </location>
    <ligand>
        <name>alpha-D-glucose 1-phosphate</name>
        <dbReference type="ChEBI" id="CHEBI:58601"/>
    </ligand>
</feature>
<keyword evidence="2 9" id="KW-0321">Glycogen metabolism</keyword>
<feature type="binding site" evidence="9">
    <location>
        <begin position="178"/>
        <end position="179"/>
    </location>
    <ligand>
        <name>alpha-D-glucose 1-phosphate</name>
        <dbReference type="ChEBI" id="CHEBI:58601"/>
    </ligand>
</feature>
<dbReference type="InterPro" id="IPR005836">
    <property type="entry name" value="ADP_Glu_pyroP_CS"/>
</dbReference>
<dbReference type="InterPro" id="IPR011004">
    <property type="entry name" value="Trimer_LpxA-like_sf"/>
</dbReference>
<feature type="domain" description="Nucleotidyl transferase" evidence="10">
    <location>
        <begin position="8"/>
        <end position="276"/>
    </location>
</feature>
<dbReference type="InterPro" id="IPR011831">
    <property type="entry name" value="ADP-Glc_PPase"/>
</dbReference>
<feature type="site" description="Could play a key role in the communication between the regulatory and the substrate sites" evidence="9">
    <location>
        <position position="60"/>
    </location>
</feature>
<dbReference type="NCBIfam" id="NF002023">
    <property type="entry name" value="PRK00844.1"/>
    <property type="match status" value="1"/>
</dbReference>
<dbReference type="Gene3D" id="3.90.550.10">
    <property type="entry name" value="Spore Coat Polysaccharide Biosynthesis Protein SpsA, Chain A"/>
    <property type="match status" value="1"/>
</dbReference>
<dbReference type="GO" id="GO:0005524">
    <property type="term" value="F:ATP binding"/>
    <property type="evidence" value="ECO:0007669"/>
    <property type="project" value="UniProtKB-KW"/>
</dbReference>
<comment type="subunit">
    <text evidence="9">Homotetramer.</text>
</comment>
<keyword evidence="3 9" id="KW-0808">Transferase</keyword>
<dbReference type="InterPro" id="IPR023049">
    <property type="entry name" value="GlgC_bac"/>
</dbReference>
<evidence type="ECO:0000256" key="5">
    <source>
        <dbReference type="ARBA" id="ARBA00022741"/>
    </source>
</evidence>
<dbReference type="SUPFAM" id="SSF53448">
    <property type="entry name" value="Nucleotide-diphospho-sugar transferases"/>
    <property type="match status" value="1"/>
</dbReference>
<dbReference type="GO" id="GO:0005978">
    <property type="term" value="P:glycogen biosynthetic process"/>
    <property type="evidence" value="ECO:0007669"/>
    <property type="project" value="UniProtKB-UniRule"/>
</dbReference>